<dbReference type="InterPro" id="IPR025452">
    <property type="entry name" value="DUF4218"/>
</dbReference>
<dbReference type="Proteomes" id="UP001152484">
    <property type="component" value="Unassembled WGS sequence"/>
</dbReference>
<organism evidence="3 4">
    <name type="scientific">Cuscuta europaea</name>
    <name type="common">European dodder</name>
    <dbReference type="NCBI Taxonomy" id="41803"/>
    <lineage>
        <taxon>Eukaryota</taxon>
        <taxon>Viridiplantae</taxon>
        <taxon>Streptophyta</taxon>
        <taxon>Embryophyta</taxon>
        <taxon>Tracheophyta</taxon>
        <taxon>Spermatophyta</taxon>
        <taxon>Magnoliopsida</taxon>
        <taxon>eudicotyledons</taxon>
        <taxon>Gunneridae</taxon>
        <taxon>Pentapetalae</taxon>
        <taxon>asterids</taxon>
        <taxon>lamiids</taxon>
        <taxon>Solanales</taxon>
        <taxon>Convolvulaceae</taxon>
        <taxon>Cuscuteae</taxon>
        <taxon>Cuscuta</taxon>
        <taxon>Cuscuta subgen. Cuscuta</taxon>
    </lineage>
</organism>
<feature type="domain" description="DUF4218" evidence="2">
    <location>
        <begin position="338"/>
        <end position="450"/>
    </location>
</feature>
<proteinExistence type="predicted"/>
<dbReference type="OrthoDB" id="1878503at2759"/>
<gene>
    <name evidence="3" type="ORF">CEURO_LOCUS18113</name>
</gene>
<dbReference type="Pfam" id="PF13952">
    <property type="entry name" value="DUF4216"/>
    <property type="match status" value="1"/>
</dbReference>
<evidence type="ECO:0008006" key="5">
    <source>
        <dbReference type="Google" id="ProtNLM"/>
    </source>
</evidence>
<dbReference type="Pfam" id="PF13960">
    <property type="entry name" value="DUF4218"/>
    <property type="match status" value="1"/>
</dbReference>
<dbReference type="PANTHER" id="PTHR48258">
    <property type="entry name" value="DUF4218 DOMAIN-CONTAINING PROTEIN-RELATED"/>
    <property type="match status" value="1"/>
</dbReference>
<dbReference type="PANTHER" id="PTHR48258:SF6">
    <property type="entry name" value="LEUCINE-RICH REPEAT DOMAIN, L DOMAIN-CONTAINING PROTEIN"/>
    <property type="match status" value="1"/>
</dbReference>
<keyword evidence="4" id="KW-1185">Reference proteome</keyword>
<dbReference type="AlphaFoldDB" id="A0A9P1EI07"/>
<accession>A0A9P1EI07</accession>
<dbReference type="EMBL" id="CAMAPE010000051">
    <property type="protein sequence ID" value="CAH9108456.1"/>
    <property type="molecule type" value="Genomic_DNA"/>
</dbReference>
<evidence type="ECO:0000259" key="2">
    <source>
        <dbReference type="Pfam" id="PF13960"/>
    </source>
</evidence>
<evidence type="ECO:0000313" key="3">
    <source>
        <dbReference type="EMBL" id="CAH9108456.1"/>
    </source>
</evidence>
<evidence type="ECO:0000259" key="1">
    <source>
        <dbReference type="Pfam" id="PF13952"/>
    </source>
</evidence>
<protein>
    <recommendedName>
        <fullName evidence="5">DUF4218 domain-containing protein</fullName>
    </recommendedName>
</protein>
<dbReference type="InterPro" id="IPR004242">
    <property type="entry name" value="Transposase_21"/>
</dbReference>
<sequence length="747" mass="86968">MPYNMPPWSMMHKSNYLLALLILGPKSPGKDFDVFLRPLVDELKILWTDGVEAYDEYSKSNFTLRAAILWTVSDFPAYAYLSGWSTMGRMVCPVCLKDTRWKRIRGKQCYTGHRCFLSDTHSWRKNRGFDGKPERRGPPREFSGDDILQQLKEVHNATPGKATNNKDKKRKRSANELNWAKKSILFELPYWSKLLMRHNLDVMHIEKNVCDNIVGTLLNDPLKSKDTLNARLDLEDHNIRKELWLRERNGKFEKPHAKYTLTKDDCKEFCKFIKSVRLPDGYASNISRCVTDANTLGGMKTHDCHVLLQKILPVAILAFLDRKIRITLIEFCQFFQKLCAKTLYVSELEDMKIGIVIILCKLEQIFPMSFFTIMVHLCVHLPEQALLGGPAPPRWMFGIERRMGTYKGYVRNYARPDGSIAEAYVVDEAITFLSRYLTDIETRFTRPERNWDLSSEDYKMDVFNHKIRTLGAPKFGNLGLDGNVVQWYLLNNCGSELDDYIKEHKELICLTSSRAQEWDNIHKREFPAWFKKKMAILRVNGDPVASDDLYSLSQLPDDRYTIWQSCIVNGVRFRCKERDDKFKTQCSGVCTGDDNCDTIYYGVLLEILELDFILGRKVFMFRCKWYNTDPKGRTMVVNYKLTSVDTSSQWYTEDPFILATQARQVFYLDDKALGKNWMVVQKVNHRCIYDIPEHDANVDASDDIFQEEDASFPWLVLKEEDIVHKLDVVGFLLKINMLLKSFEQFIP</sequence>
<feature type="domain" description="DUF4216" evidence="1">
    <location>
        <begin position="609"/>
        <end position="680"/>
    </location>
</feature>
<reference evidence="3" key="1">
    <citation type="submission" date="2022-07" db="EMBL/GenBank/DDBJ databases">
        <authorList>
            <person name="Macas J."/>
            <person name="Novak P."/>
            <person name="Neumann P."/>
        </authorList>
    </citation>
    <scope>NUCLEOTIDE SEQUENCE</scope>
</reference>
<name>A0A9P1EI07_CUSEU</name>
<comment type="caution">
    <text evidence="3">The sequence shown here is derived from an EMBL/GenBank/DDBJ whole genome shotgun (WGS) entry which is preliminary data.</text>
</comment>
<dbReference type="InterPro" id="IPR025312">
    <property type="entry name" value="DUF4216"/>
</dbReference>
<evidence type="ECO:0000313" key="4">
    <source>
        <dbReference type="Proteomes" id="UP001152484"/>
    </source>
</evidence>
<dbReference type="Pfam" id="PF02992">
    <property type="entry name" value="Transposase_21"/>
    <property type="match status" value="1"/>
</dbReference>